<keyword evidence="2" id="KW-1185">Reference proteome</keyword>
<organism evidence="1 2">
    <name type="scientific">Lentinus brumalis</name>
    <dbReference type="NCBI Taxonomy" id="2498619"/>
    <lineage>
        <taxon>Eukaryota</taxon>
        <taxon>Fungi</taxon>
        <taxon>Dikarya</taxon>
        <taxon>Basidiomycota</taxon>
        <taxon>Agaricomycotina</taxon>
        <taxon>Agaricomycetes</taxon>
        <taxon>Polyporales</taxon>
        <taxon>Polyporaceae</taxon>
        <taxon>Lentinus</taxon>
    </lineage>
</organism>
<sequence>MAAIFALLNAPFEESYVASKLNPLVEEPRTTPLYAPTITGKDHAYLRLLAFPVEILDFIFQELEYNHLPPIIRVNTLFHTIATRILYRVIPELPLARCIKCLKVLCSTPANAVLVRKLSIDWAQHRVVSNLFRLLRDTLTHLTNLRHLSIELSPQDNHYGLAWVLDGLRSQLKTLGTSIRCDSQLAAVLETQPELIELCLRGFQTKQPFTLSASAMPNLRSFRAVHAGPSVISAVVKGRPVEAVSLSMFLEDGCQPLDSLLLSTCPIKRLTIMSLDSSLAPNVLLPEVARRMPELEALHVVVLMAMFDNKTLQESGPSLKKFSDLRYLTFMAAGSASIEDEGQIARAWSKACPTLRTIILPKGKVWFERDGQWTCCG</sequence>
<reference evidence="1 2" key="1">
    <citation type="journal article" date="2018" name="Biotechnol. Biofuels">
        <title>Integrative visual omics of the white-rot fungus Polyporus brumalis exposes the biotechnological potential of its oxidative enzymes for delignifying raw plant biomass.</title>
        <authorList>
            <person name="Miyauchi S."/>
            <person name="Rancon A."/>
            <person name="Drula E."/>
            <person name="Hage H."/>
            <person name="Chaduli D."/>
            <person name="Favel A."/>
            <person name="Grisel S."/>
            <person name="Henrissat B."/>
            <person name="Herpoel-Gimbert I."/>
            <person name="Ruiz-Duenas F.J."/>
            <person name="Chevret D."/>
            <person name="Hainaut M."/>
            <person name="Lin J."/>
            <person name="Wang M."/>
            <person name="Pangilinan J."/>
            <person name="Lipzen A."/>
            <person name="Lesage-Meessen L."/>
            <person name="Navarro D."/>
            <person name="Riley R."/>
            <person name="Grigoriev I.V."/>
            <person name="Zhou S."/>
            <person name="Raouche S."/>
            <person name="Rosso M.N."/>
        </authorList>
    </citation>
    <scope>NUCLEOTIDE SEQUENCE [LARGE SCALE GENOMIC DNA]</scope>
    <source>
        <strain evidence="1 2">BRFM 1820</strain>
    </source>
</reference>
<dbReference type="InterPro" id="IPR032675">
    <property type="entry name" value="LRR_dom_sf"/>
</dbReference>
<dbReference type="STRING" id="139420.A0A371DE40"/>
<dbReference type="OrthoDB" id="3178870at2759"/>
<dbReference type="SUPFAM" id="SSF52047">
    <property type="entry name" value="RNI-like"/>
    <property type="match status" value="1"/>
</dbReference>
<protein>
    <recommendedName>
        <fullName evidence="3">F-box domain-containing protein</fullName>
    </recommendedName>
</protein>
<gene>
    <name evidence="1" type="ORF">OH76DRAFT_441857</name>
</gene>
<proteinExistence type="predicted"/>
<dbReference type="Gene3D" id="3.80.10.10">
    <property type="entry name" value="Ribonuclease Inhibitor"/>
    <property type="match status" value="1"/>
</dbReference>
<evidence type="ECO:0000313" key="2">
    <source>
        <dbReference type="Proteomes" id="UP000256964"/>
    </source>
</evidence>
<dbReference type="EMBL" id="KZ857398">
    <property type="protein sequence ID" value="RDX50776.1"/>
    <property type="molecule type" value="Genomic_DNA"/>
</dbReference>
<dbReference type="Proteomes" id="UP000256964">
    <property type="component" value="Unassembled WGS sequence"/>
</dbReference>
<accession>A0A371DE40</accession>
<evidence type="ECO:0008006" key="3">
    <source>
        <dbReference type="Google" id="ProtNLM"/>
    </source>
</evidence>
<evidence type="ECO:0000313" key="1">
    <source>
        <dbReference type="EMBL" id="RDX50776.1"/>
    </source>
</evidence>
<dbReference type="AlphaFoldDB" id="A0A371DE40"/>
<name>A0A371DE40_9APHY</name>